<protein>
    <submittedName>
        <fullName evidence="2">Uncharacterized protein</fullName>
    </submittedName>
</protein>
<organism evidence="2 3">
    <name type="scientific">Cephalotrichum gorgonifer</name>
    <dbReference type="NCBI Taxonomy" id="2041049"/>
    <lineage>
        <taxon>Eukaryota</taxon>
        <taxon>Fungi</taxon>
        <taxon>Dikarya</taxon>
        <taxon>Ascomycota</taxon>
        <taxon>Pezizomycotina</taxon>
        <taxon>Sordariomycetes</taxon>
        <taxon>Hypocreomycetidae</taxon>
        <taxon>Microascales</taxon>
        <taxon>Microascaceae</taxon>
        <taxon>Cephalotrichum</taxon>
    </lineage>
</organism>
<keyword evidence="3" id="KW-1185">Reference proteome</keyword>
<feature type="region of interest" description="Disordered" evidence="1">
    <location>
        <begin position="1"/>
        <end position="39"/>
    </location>
</feature>
<name>A0AAE8N5A7_9PEZI</name>
<dbReference type="EMBL" id="ONZQ02000016">
    <property type="protein sequence ID" value="SPO06546.1"/>
    <property type="molecule type" value="Genomic_DNA"/>
</dbReference>
<accession>A0AAE8N5A7</accession>
<sequence>MSETNPNQLEQAKTPASNETRRVSDGDRQVTGHRDQESYYDPATGAYSLQFDYATVIGVHHRSESTDAQGVYRERDVDIRDDGSKHVHSVCINPNTRTKVERDYEVQEDEY</sequence>
<feature type="compositionally biased region" description="Basic and acidic residues" evidence="1">
    <location>
        <begin position="19"/>
        <end position="37"/>
    </location>
</feature>
<evidence type="ECO:0000313" key="2">
    <source>
        <dbReference type="EMBL" id="SPO06546.1"/>
    </source>
</evidence>
<evidence type="ECO:0000313" key="3">
    <source>
        <dbReference type="Proteomes" id="UP001187682"/>
    </source>
</evidence>
<proteinExistence type="predicted"/>
<comment type="caution">
    <text evidence="2">The sequence shown here is derived from an EMBL/GenBank/DDBJ whole genome shotgun (WGS) entry which is preliminary data.</text>
</comment>
<dbReference type="AlphaFoldDB" id="A0AAE8N5A7"/>
<reference evidence="2" key="1">
    <citation type="submission" date="2018-03" db="EMBL/GenBank/DDBJ databases">
        <authorList>
            <person name="Guldener U."/>
        </authorList>
    </citation>
    <scope>NUCLEOTIDE SEQUENCE</scope>
</reference>
<gene>
    <name evidence="2" type="ORF">DNG_09236</name>
</gene>
<dbReference type="Proteomes" id="UP001187682">
    <property type="component" value="Unassembled WGS sequence"/>
</dbReference>
<feature type="compositionally biased region" description="Polar residues" evidence="1">
    <location>
        <begin position="1"/>
        <end position="18"/>
    </location>
</feature>
<evidence type="ECO:0000256" key="1">
    <source>
        <dbReference type="SAM" id="MobiDB-lite"/>
    </source>
</evidence>